<organism evidence="2 3">
    <name type="scientific">Linum trigynum</name>
    <dbReference type="NCBI Taxonomy" id="586398"/>
    <lineage>
        <taxon>Eukaryota</taxon>
        <taxon>Viridiplantae</taxon>
        <taxon>Streptophyta</taxon>
        <taxon>Embryophyta</taxon>
        <taxon>Tracheophyta</taxon>
        <taxon>Spermatophyta</taxon>
        <taxon>Magnoliopsida</taxon>
        <taxon>eudicotyledons</taxon>
        <taxon>Gunneridae</taxon>
        <taxon>Pentapetalae</taxon>
        <taxon>rosids</taxon>
        <taxon>fabids</taxon>
        <taxon>Malpighiales</taxon>
        <taxon>Linaceae</taxon>
        <taxon>Linum</taxon>
    </lineage>
</organism>
<name>A0AAV2FS17_9ROSI</name>
<evidence type="ECO:0000313" key="2">
    <source>
        <dbReference type="EMBL" id="CAL1400719.1"/>
    </source>
</evidence>
<feature type="signal peptide" evidence="1">
    <location>
        <begin position="1"/>
        <end position="17"/>
    </location>
</feature>
<keyword evidence="1" id="KW-0732">Signal</keyword>
<protein>
    <recommendedName>
        <fullName evidence="4">Secreted protein</fullName>
    </recommendedName>
</protein>
<reference evidence="2 3" key="1">
    <citation type="submission" date="2024-04" db="EMBL/GenBank/DDBJ databases">
        <authorList>
            <person name="Fracassetti M."/>
        </authorList>
    </citation>
    <scope>NUCLEOTIDE SEQUENCE [LARGE SCALE GENOMIC DNA]</scope>
</reference>
<proteinExistence type="predicted"/>
<evidence type="ECO:0000256" key="1">
    <source>
        <dbReference type="SAM" id="SignalP"/>
    </source>
</evidence>
<feature type="chain" id="PRO_5043943035" description="Secreted protein" evidence="1">
    <location>
        <begin position="18"/>
        <end position="70"/>
    </location>
</feature>
<dbReference type="AlphaFoldDB" id="A0AAV2FS17"/>
<evidence type="ECO:0000313" key="3">
    <source>
        <dbReference type="Proteomes" id="UP001497516"/>
    </source>
</evidence>
<keyword evidence="3" id="KW-1185">Reference proteome</keyword>
<evidence type="ECO:0008006" key="4">
    <source>
        <dbReference type="Google" id="ProtNLM"/>
    </source>
</evidence>
<accession>A0AAV2FS17</accession>
<dbReference type="EMBL" id="OZ034820">
    <property type="protein sequence ID" value="CAL1400719.1"/>
    <property type="molecule type" value="Genomic_DNA"/>
</dbReference>
<dbReference type="Proteomes" id="UP001497516">
    <property type="component" value="Chromosome 7"/>
</dbReference>
<gene>
    <name evidence="2" type="ORF">LTRI10_LOCUS40829</name>
</gene>
<sequence>MLNCFFLVFAKVPLAVSCDLSFRQLLVCEKPAVQDKPKEIFDFTRAHPFPKLFPTSIRFSIIILGNKVID</sequence>